<name>A0ABN9LR78_9NEOB</name>
<protein>
    <submittedName>
        <fullName evidence="1">Uncharacterized protein</fullName>
    </submittedName>
</protein>
<comment type="caution">
    <text evidence="1">The sequence shown here is derived from an EMBL/GenBank/DDBJ whole genome shotgun (WGS) entry which is preliminary data.</text>
</comment>
<keyword evidence="2" id="KW-1185">Reference proteome</keyword>
<organism evidence="1 2">
    <name type="scientific">Ranitomeya imitator</name>
    <name type="common">mimic poison frog</name>
    <dbReference type="NCBI Taxonomy" id="111125"/>
    <lineage>
        <taxon>Eukaryota</taxon>
        <taxon>Metazoa</taxon>
        <taxon>Chordata</taxon>
        <taxon>Craniata</taxon>
        <taxon>Vertebrata</taxon>
        <taxon>Euteleostomi</taxon>
        <taxon>Amphibia</taxon>
        <taxon>Batrachia</taxon>
        <taxon>Anura</taxon>
        <taxon>Neobatrachia</taxon>
        <taxon>Hyloidea</taxon>
        <taxon>Dendrobatidae</taxon>
        <taxon>Dendrobatinae</taxon>
        <taxon>Ranitomeya</taxon>
    </lineage>
</organism>
<dbReference type="Proteomes" id="UP001176940">
    <property type="component" value="Unassembled WGS sequence"/>
</dbReference>
<sequence>MEPVRINQDVGEVHEVLLVLNVQQNRQNIQCPNKNVTPVKQDEITFIAMSRDLGTSQPSLSKDCPQSTQVPYVSDPWKSVPNITDTHEDCILSSLLGTLLSPILSPICEFVTPTKEERPQSCLMKTENAEPQTLQISKKEEFLEIKDTSVNPEGSAECKIDPGDVVLKAELILMDYLNSNPLSNELQKITAEGNIGSNQEDSIGKTSPEKTAKVQNSCWATFSKALNTTLVTIKSSSDSFQQFKKAAIAKEERERTLKAQELKRRQELQTDKGDKNKVGLVTLVFCLTIGFQALETA</sequence>
<proteinExistence type="predicted"/>
<reference evidence="1" key="1">
    <citation type="submission" date="2023-07" db="EMBL/GenBank/DDBJ databases">
        <authorList>
            <person name="Stuckert A."/>
        </authorList>
    </citation>
    <scope>NUCLEOTIDE SEQUENCE</scope>
</reference>
<evidence type="ECO:0000313" key="1">
    <source>
        <dbReference type="EMBL" id="CAJ0948600.1"/>
    </source>
</evidence>
<dbReference type="EMBL" id="CAUEEQ010028706">
    <property type="protein sequence ID" value="CAJ0948600.1"/>
    <property type="molecule type" value="Genomic_DNA"/>
</dbReference>
<evidence type="ECO:0000313" key="2">
    <source>
        <dbReference type="Proteomes" id="UP001176940"/>
    </source>
</evidence>
<accession>A0ABN9LR78</accession>
<gene>
    <name evidence="1" type="ORF">RIMI_LOCUS12219259</name>
</gene>